<feature type="domain" description="F-box" evidence="1">
    <location>
        <begin position="3"/>
        <end position="26"/>
    </location>
</feature>
<proteinExistence type="predicted"/>
<gene>
    <name evidence="2" type="ORF">EWM64_g3119</name>
</gene>
<dbReference type="OrthoDB" id="2745718at2759"/>
<protein>
    <recommendedName>
        <fullName evidence="1">F-box domain-containing protein</fullName>
    </recommendedName>
</protein>
<dbReference type="Proteomes" id="UP000298061">
    <property type="component" value="Unassembled WGS sequence"/>
</dbReference>
<dbReference type="AlphaFoldDB" id="A0A4Z0A3I8"/>
<name>A0A4Z0A3I8_9AGAM</name>
<keyword evidence="3" id="KW-1185">Reference proteome</keyword>
<organism evidence="2 3">
    <name type="scientific">Hericium alpestre</name>
    <dbReference type="NCBI Taxonomy" id="135208"/>
    <lineage>
        <taxon>Eukaryota</taxon>
        <taxon>Fungi</taxon>
        <taxon>Dikarya</taxon>
        <taxon>Basidiomycota</taxon>
        <taxon>Agaricomycotina</taxon>
        <taxon>Agaricomycetes</taxon>
        <taxon>Russulales</taxon>
        <taxon>Hericiaceae</taxon>
        <taxon>Hericium</taxon>
    </lineage>
</organism>
<dbReference type="InterPro" id="IPR001810">
    <property type="entry name" value="F-box_dom"/>
</dbReference>
<evidence type="ECO:0000313" key="2">
    <source>
        <dbReference type="EMBL" id="TFY80893.1"/>
    </source>
</evidence>
<evidence type="ECO:0000313" key="3">
    <source>
        <dbReference type="Proteomes" id="UP000298061"/>
    </source>
</evidence>
<dbReference type="EMBL" id="SFCI01000275">
    <property type="protein sequence ID" value="TFY80893.1"/>
    <property type="molecule type" value="Genomic_DNA"/>
</dbReference>
<dbReference type="Pfam" id="PF00646">
    <property type="entry name" value="F-box"/>
    <property type="match status" value="1"/>
</dbReference>
<comment type="caution">
    <text evidence="2">The sequence shown here is derived from an EMBL/GenBank/DDBJ whole genome shotgun (WGS) entry which is preliminary data.</text>
</comment>
<reference evidence="2 3" key="1">
    <citation type="submission" date="2019-02" db="EMBL/GenBank/DDBJ databases">
        <title>Genome sequencing of the rare red list fungi Hericium alpestre (H. flagellum).</title>
        <authorList>
            <person name="Buettner E."/>
            <person name="Kellner H."/>
        </authorList>
    </citation>
    <scope>NUCLEOTIDE SEQUENCE [LARGE SCALE GENOMIC DNA]</scope>
    <source>
        <strain evidence="2 3">DSM 108284</strain>
    </source>
</reference>
<evidence type="ECO:0000259" key="1">
    <source>
        <dbReference type="Pfam" id="PF00646"/>
    </source>
</evidence>
<accession>A0A4Z0A3I8</accession>
<sequence>MMLQHLGYKDLIVCSMVCKCFYKLVKEAVQLSYIVELGVDGFVDGPPSDLGTCERLQILLDLPERWRTFDWVKREIVNLYPTKRKFHMEYAQGLFSQIMRRSSEEGQYDSSIFSTVLPTHSTQAAEYGSLGEDHQHWTHFCMDPAADVIIFAAIDTQLLNGTQLGTHSIEVESYLSFVPRSLSSNGTRPHPLCRSECLQLMAGTRSASILDPQIAGDMVGVTIIACGKNSIAIYNWQSGELVILLTPRRWVQIMTHLDPWPVKDFAFLSPRSFVLSSERWISPRCVEHAALLLFTFCDDSSDGVPWTVATGVVKHIVTLVLPEVAEGQYSSGYVNTTSCASYHPRGIPFKVADPSRVLVYDAGQDTSPLSVRMVIHTDVFAKARKLLSTESTGKGRNIPWDAWGPEYTRVFTHNYVSLAQNAN</sequence>